<feature type="compositionally biased region" description="Basic and acidic residues" evidence="1">
    <location>
        <begin position="1"/>
        <end position="15"/>
    </location>
</feature>
<feature type="region of interest" description="Disordered" evidence="1">
    <location>
        <begin position="1"/>
        <end position="24"/>
    </location>
</feature>
<gene>
    <name evidence="2" type="ORF">C2845_PM17G03880</name>
</gene>
<accession>A0A3L6PZK5</accession>
<protein>
    <submittedName>
        <fullName evidence="2">Uncharacterized protein</fullName>
    </submittedName>
</protein>
<dbReference type="AlphaFoldDB" id="A0A3L6PZK5"/>
<comment type="caution">
    <text evidence="2">The sequence shown here is derived from an EMBL/GenBank/DDBJ whole genome shotgun (WGS) entry which is preliminary data.</text>
</comment>
<keyword evidence="3" id="KW-1185">Reference proteome</keyword>
<dbReference type="Proteomes" id="UP000275267">
    <property type="component" value="Unassembled WGS sequence"/>
</dbReference>
<dbReference type="EMBL" id="PQIB02000014">
    <property type="protein sequence ID" value="RLM69137.1"/>
    <property type="molecule type" value="Genomic_DNA"/>
</dbReference>
<evidence type="ECO:0000313" key="2">
    <source>
        <dbReference type="EMBL" id="RLM69137.1"/>
    </source>
</evidence>
<reference evidence="3" key="1">
    <citation type="journal article" date="2019" name="Nat. Commun.">
        <title>The genome of broomcorn millet.</title>
        <authorList>
            <person name="Zou C."/>
            <person name="Miki D."/>
            <person name="Li D."/>
            <person name="Tang Q."/>
            <person name="Xiao L."/>
            <person name="Rajput S."/>
            <person name="Deng P."/>
            <person name="Jia W."/>
            <person name="Huang R."/>
            <person name="Zhang M."/>
            <person name="Sun Y."/>
            <person name="Hu J."/>
            <person name="Fu X."/>
            <person name="Schnable P.S."/>
            <person name="Li F."/>
            <person name="Zhang H."/>
            <person name="Feng B."/>
            <person name="Zhu X."/>
            <person name="Liu R."/>
            <person name="Schnable J.C."/>
            <person name="Zhu J.-K."/>
            <person name="Zhang H."/>
        </authorList>
    </citation>
    <scope>NUCLEOTIDE SEQUENCE [LARGE SCALE GENOMIC DNA]</scope>
</reference>
<evidence type="ECO:0000313" key="3">
    <source>
        <dbReference type="Proteomes" id="UP000275267"/>
    </source>
</evidence>
<sequence length="55" mass="6201">MHSEARSKNYIDDYKYGSTPDEGTKKALLRTYSNNATFGNRKGENETVVKNVSTL</sequence>
<name>A0A3L6PZK5_PANMI</name>
<evidence type="ECO:0000256" key="1">
    <source>
        <dbReference type="SAM" id="MobiDB-lite"/>
    </source>
</evidence>
<organism evidence="2 3">
    <name type="scientific">Panicum miliaceum</name>
    <name type="common">Proso millet</name>
    <name type="synonym">Broomcorn millet</name>
    <dbReference type="NCBI Taxonomy" id="4540"/>
    <lineage>
        <taxon>Eukaryota</taxon>
        <taxon>Viridiplantae</taxon>
        <taxon>Streptophyta</taxon>
        <taxon>Embryophyta</taxon>
        <taxon>Tracheophyta</taxon>
        <taxon>Spermatophyta</taxon>
        <taxon>Magnoliopsida</taxon>
        <taxon>Liliopsida</taxon>
        <taxon>Poales</taxon>
        <taxon>Poaceae</taxon>
        <taxon>PACMAD clade</taxon>
        <taxon>Panicoideae</taxon>
        <taxon>Panicodae</taxon>
        <taxon>Paniceae</taxon>
        <taxon>Panicinae</taxon>
        <taxon>Panicum</taxon>
        <taxon>Panicum sect. Panicum</taxon>
    </lineage>
</organism>
<proteinExistence type="predicted"/>